<dbReference type="GeneID" id="17286071"/>
<evidence type="ECO:0000313" key="3">
    <source>
        <dbReference type="Proteomes" id="UP000013827"/>
    </source>
</evidence>
<feature type="transmembrane region" description="Helical" evidence="1">
    <location>
        <begin position="21"/>
        <end position="41"/>
    </location>
</feature>
<accession>A0A0D3KYG5</accession>
<dbReference type="KEGG" id="ehx:EMIHUDRAFT_260010"/>
<evidence type="ECO:0000313" key="2">
    <source>
        <dbReference type="EnsemblProtists" id="EOD40800"/>
    </source>
</evidence>
<keyword evidence="3" id="KW-1185">Reference proteome</keyword>
<reference evidence="3" key="1">
    <citation type="journal article" date="2013" name="Nature">
        <title>Pan genome of the phytoplankton Emiliania underpins its global distribution.</title>
        <authorList>
            <person name="Read B.A."/>
            <person name="Kegel J."/>
            <person name="Klute M.J."/>
            <person name="Kuo A."/>
            <person name="Lefebvre S.C."/>
            <person name="Maumus F."/>
            <person name="Mayer C."/>
            <person name="Miller J."/>
            <person name="Monier A."/>
            <person name="Salamov A."/>
            <person name="Young J."/>
            <person name="Aguilar M."/>
            <person name="Claverie J.M."/>
            <person name="Frickenhaus S."/>
            <person name="Gonzalez K."/>
            <person name="Herman E.K."/>
            <person name="Lin Y.C."/>
            <person name="Napier J."/>
            <person name="Ogata H."/>
            <person name="Sarno A.F."/>
            <person name="Shmutz J."/>
            <person name="Schroeder D."/>
            <person name="de Vargas C."/>
            <person name="Verret F."/>
            <person name="von Dassow P."/>
            <person name="Valentin K."/>
            <person name="Van de Peer Y."/>
            <person name="Wheeler G."/>
            <person name="Dacks J.B."/>
            <person name="Delwiche C.F."/>
            <person name="Dyhrman S.T."/>
            <person name="Glockner G."/>
            <person name="John U."/>
            <person name="Richards T."/>
            <person name="Worden A.Z."/>
            <person name="Zhang X."/>
            <person name="Grigoriev I.V."/>
            <person name="Allen A.E."/>
            <person name="Bidle K."/>
            <person name="Borodovsky M."/>
            <person name="Bowler C."/>
            <person name="Brownlee C."/>
            <person name="Cock J.M."/>
            <person name="Elias M."/>
            <person name="Gladyshev V.N."/>
            <person name="Groth M."/>
            <person name="Guda C."/>
            <person name="Hadaegh A."/>
            <person name="Iglesias-Rodriguez M.D."/>
            <person name="Jenkins J."/>
            <person name="Jones B.M."/>
            <person name="Lawson T."/>
            <person name="Leese F."/>
            <person name="Lindquist E."/>
            <person name="Lobanov A."/>
            <person name="Lomsadze A."/>
            <person name="Malik S.B."/>
            <person name="Marsh M.E."/>
            <person name="Mackinder L."/>
            <person name="Mock T."/>
            <person name="Mueller-Roeber B."/>
            <person name="Pagarete A."/>
            <person name="Parker M."/>
            <person name="Probert I."/>
            <person name="Quesneville H."/>
            <person name="Raines C."/>
            <person name="Rensing S.A."/>
            <person name="Riano-Pachon D.M."/>
            <person name="Richier S."/>
            <person name="Rokitta S."/>
            <person name="Shiraiwa Y."/>
            <person name="Soanes D.M."/>
            <person name="van der Giezen M."/>
            <person name="Wahlund T.M."/>
            <person name="Williams B."/>
            <person name="Wilson W."/>
            <person name="Wolfe G."/>
            <person name="Wurch L.L."/>
        </authorList>
    </citation>
    <scope>NUCLEOTIDE SEQUENCE</scope>
</reference>
<keyword evidence="1" id="KW-0472">Membrane</keyword>
<name>A0A0D3KYG5_EMIH1</name>
<dbReference type="RefSeq" id="XP_005793229.1">
    <property type="nucleotide sequence ID" value="XM_005793172.1"/>
</dbReference>
<sequence length="68" mass="7447">MARGSIFKASLSPEQLEVEQRLRTLALMLVGLAVIACGLYYLEGILIPLVLALALTYTLQPMIDLLSK</sequence>
<dbReference type="Proteomes" id="UP000013827">
    <property type="component" value="Unassembled WGS sequence"/>
</dbReference>
<dbReference type="HOGENOM" id="CLU_2801935_0_0_1"/>
<keyword evidence="1" id="KW-0812">Transmembrane</keyword>
<proteinExistence type="predicted"/>
<organism evidence="2 3">
    <name type="scientific">Emiliania huxleyi (strain CCMP1516)</name>
    <dbReference type="NCBI Taxonomy" id="280463"/>
    <lineage>
        <taxon>Eukaryota</taxon>
        <taxon>Haptista</taxon>
        <taxon>Haptophyta</taxon>
        <taxon>Prymnesiophyceae</taxon>
        <taxon>Isochrysidales</taxon>
        <taxon>Noelaerhabdaceae</taxon>
        <taxon>Emiliania</taxon>
    </lineage>
</organism>
<evidence type="ECO:0000256" key="1">
    <source>
        <dbReference type="SAM" id="Phobius"/>
    </source>
</evidence>
<evidence type="ECO:0008006" key="4">
    <source>
        <dbReference type="Google" id="ProtNLM"/>
    </source>
</evidence>
<protein>
    <recommendedName>
        <fullName evidence="4">AI-2E family transporter</fullName>
    </recommendedName>
</protein>
<dbReference type="AlphaFoldDB" id="A0A0D3KYG5"/>
<keyword evidence="1" id="KW-1133">Transmembrane helix</keyword>
<reference evidence="2" key="2">
    <citation type="submission" date="2024-10" db="UniProtKB">
        <authorList>
            <consortium name="EnsemblProtists"/>
        </authorList>
    </citation>
    <scope>IDENTIFICATION</scope>
</reference>
<dbReference type="EnsemblProtists" id="EOD40800">
    <property type="protein sequence ID" value="EOD40800"/>
    <property type="gene ID" value="EMIHUDRAFT_260010"/>
</dbReference>